<reference evidence="1" key="1">
    <citation type="submission" date="2019-12" db="EMBL/GenBank/DDBJ databases">
        <title>Genome sequencing and annotation of Brassica cretica.</title>
        <authorList>
            <person name="Studholme D.J."/>
            <person name="Sarris P."/>
        </authorList>
    </citation>
    <scope>NUCLEOTIDE SEQUENCE</scope>
    <source>
        <strain evidence="1">PFS-109/04</strain>
        <tissue evidence="1">Leaf</tissue>
    </source>
</reference>
<gene>
    <name evidence="1" type="ORF">F2Q69_00020578</name>
</gene>
<proteinExistence type="predicted"/>
<name>A0A8S9Q8M3_BRACR</name>
<dbReference type="Proteomes" id="UP000712600">
    <property type="component" value="Unassembled WGS sequence"/>
</dbReference>
<evidence type="ECO:0000313" key="2">
    <source>
        <dbReference type="Proteomes" id="UP000712600"/>
    </source>
</evidence>
<accession>A0A8S9Q8M3</accession>
<protein>
    <submittedName>
        <fullName evidence="1">Uncharacterized protein</fullName>
    </submittedName>
</protein>
<organism evidence="1 2">
    <name type="scientific">Brassica cretica</name>
    <name type="common">Mustard</name>
    <dbReference type="NCBI Taxonomy" id="69181"/>
    <lineage>
        <taxon>Eukaryota</taxon>
        <taxon>Viridiplantae</taxon>
        <taxon>Streptophyta</taxon>
        <taxon>Embryophyta</taxon>
        <taxon>Tracheophyta</taxon>
        <taxon>Spermatophyta</taxon>
        <taxon>Magnoliopsida</taxon>
        <taxon>eudicotyledons</taxon>
        <taxon>Gunneridae</taxon>
        <taxon>Pentapetalae</taxon>
        <taxon>rosids</taxon>
        <taxon>malvids</taxon>
        <taxon>Brassicales</taxon>
        <taxon>Brassicaceae</taxon>
        <taxon>Brassiceae</taxon>
        <taxon>Brassica</taxon>
    </lineage>
</organism>
<dbReference type="EMBL" id="QGKX02001290">
    <property type="protein sequence ID" value="KAF3538417.1"/>
    <property type="molecule type" value="Genomic_DNA"/>
</dbReference>
<dbReference type="AlphaFoldDB" id="A0A8S9Q8M3"/>
<comment type="caution">
    <text evidence="1">The sequence shown here is derived from an EMBL/GenBank/DDBJ whole genome shotgun (WGS) entry which is preliminary data.</text>
</comment>
<sequence>MTLISSNEQDEFPARFTNAEEFPTRSDDEELQRCAVENMCGDMHIKYLTFLRFIFSCLVLCIISKEAVEMEHEFILKIDEVGELFEEARGTLNKNVSTERVEAIYPLLKDVALSPDMPFCVDCIFEGL</sequence>
<evidence type="ECO:0000313" key="1">
    <source>
        <dbReference type="EMBL" id="KAF3538417.1"/>
    </source>
</evidence>